<reference evidence="6" key="3">
    <citation type="submission" date="2023-01" db="EMBL/GenBank/DDBJ databases">
        <authorList>
            <person name="Sun Q."/>
            <person name="Evtushenko L."/>
        </authorList>
    </citation>
    <scope>NUCLEOTIDE SEQUENCE</scope>
    <source>
        <strain evidence="6">VKM B-1606</strain>
    </source>
</reference>
<keyword evidence="2" id="KW-0479">Metal-binding</keyword>
<keyword evidence="1" id="KW-0004">4Fe-4S</keyword>
<dbReference type="SUPFAM" id="SSF51905">
    <property type="entry name" value="FAD/NAD(P)-binding domain"/>
    <property type="match status" value="1"/>
</dbReference>
<dbReference type="PROSITE" id="PS51318">
    <property type="entry name" value="TAT"/>
    <property type="match status" value="1"/>
</dbReference>
<keyword evidence="4" id="KW-0408">Iron</keyword>
<dbReference type="Proteomes" id="UP001143400">
    <property type="component" value="Unassembled WGS sequence"/>
</dbReference>
<dbReference type="GO" id="GO:0016491">
    <property type="term" value="F:oxidoreductase activity"/>
    <property type="evidence" value="ECO:0007669"/>
    <property type="project" value="UniProtKB-KW"/>
</dbReference>
<evidence type="ECO:0000313" key="7">
    <source>
        <dbReference type="EMBL" id="MBM7851661.1"/>
    </source>
</evidence>
<dbReference type="Proteomes" id="UP000758856">
    <property type="component" value="Unassembled WGS sequence"/>
</dbReference>
<dbReference type="EMBL" id="BSFF01000001">
    <property type="protein sequence ID" value="GLK54721.1"/>
    <property type="molecule type" value="Genomic_DNA"/>
</dbReference>
<evidence type="ECO:0000256" key="3">
    <source>
        <dbReference type="ARBA" id="ARBA00023002"/>
    </source>
</evidence>
<dbReference type="InterPro" id="IPR006311">
    <property type="entry name" value="TAT_signal"/>
</dbReference>
<comment type="caution">
    <text evidence="6">The sequence shown here is derived from an EMBL/GenBank/DDBJ whole genome shotgun (WGS) entry which is preliminary data.</text>
</comment>
<dbReference type="InterPro" id="IPR039650">
    <property type="entry name" value="HdrA-like"/>
</dbReference>
<dbReference type="AlphaFoldDB" id="A0A9W6IQQ2"/>
<dbReference type="GO" id="GO:0046872">
    <property type="term" value="F:metal ion binding"/>
    <property type="evidence" value="ECO:0007669"/>
    <property type="project" value="UniProtKB-KW"/>
</dbReference>
<evidence type="ECO:0000313" key="9">
    <source>
        <dbReference type="Proteomes" id="UP001143400"/>
    </source>
</evidence>
<sequence length="513" mass="55266">MAVTLILTRRTFVAGATASVAVLSGGPALSAVHFDVVVYGATSAGVIAAYAAARENLRVALIVGPNPIGGMTANGLSRSDANAKQPIGGLAGRFFAAMGAHYGLPKAFRFEPHVAEAFFRGLLDEAGVTVFPGDVNERRPLARDGARIKYLLLEDDTHVAGKVFIDASYEGDVMAAAGVSYDVGRDAKRAYSESTAGFGVAQLSKTKITVRDSAGRLLPLVRPFPSLAVGAADAGVMGFNYRLSLTNVPSDRRPFERPRTYDPDLYLIDLQRGYSGDVFHAGGELPGIAKVDRNNDEPVGANWAYPAATRAVRRRINDFHASYQAGRLYFFATDPRLSQSFRDSVNAWGLARSEFVDNDNWPRQLYVREARRMNGQFKLHQRYTSRGARFADGVLLWGYDYDSHPTQYLADANGKLVIEGSNAKGTPGMGAQRYSVPLRALLPQEHECSNLIVPVCASVTRVVNCSYRMEPAYMMAGEAAGVCAAHAVRGASTVQQVNRRGVVVALTGYGAAL</sequence>
<keyword evidence="5" id="KW-0411">Iron-sulfur</keyword>
<evidence type="ECO:0000256" key="4">
    <source>
        <dbReference type="ARBA" id="ARBA00023004"/>
    </source>
</evidence>
<gene>
    <name evidence="6" type="ORF">GCM10008170_07400</name>
    <name evidence="7" type="ORF">JOD31_001886</name>
</gene>
<dbReference type="PANTHER" id="PTHR43498:SF1">
    <property type="entry name" value="COB--COM HETERODISULFIDE REDUCTASE IRON-SULFUR SUBUNIT A"/>
    <property type="match status" value="1"/>
</dbReference>
<evidence type="ECO:0008006" key="10">
    <source>
        <dbReference type="Google" id="ProtNLM"/>
    </source>
</evidence>
<dbReference type="EMBL" id="JAFBCY010000002">
    <property type="protein sequence ID" value="MBM7851661.1"/>
    <property type="molecule type" value="Genomic_DNA"/>
</dbReference>
<dbReference type="GO" id="GO:0051539">
    <property type="term" value="F:4 iron, 4 sulfur cluster binding"/>
    <property type="evidence" value="ECO:0007669"/>
    <property type="project" value="UniProtKB-KW"/>
</dbReference>
<name>A0A9W6IQQ2_9HYPH</name>
<keyword evidence="8" id="KW-1185">Reference proteome</keyword>
<evidence type="ECO:0000313" key="8">
    <source>
        <dbReference type="Proteomes" id="UP000758856"/>
    </source>
</evidence>
<protein>
    <recommendedName>
        <fullName evidence="10">FAD dependent oxidoreductase</fullName>
    </recommendedName>
</protein>
<dbReference type="RefSeq" id="WP_271206122.1">
    <property type="nucleotide sequence ID" value="NZ_BSFF01000001.1"/>
</dbReference>
<reference evidence="7 8" key="2">
    <citation type="submission" date="2021-01" db="EMBL/GenBank/DDBJ databases">
        <title>Genomic Encyclopedia of Type Strains, Phase IV (KMG-IV): sequencing the most valuable type-strain genomes for metagenomic binning, comparative biology and taxonomic classification.</title>
        <authorList>
            <person name="Goeker M."/>
        </authorList>
    </citation>
    <scope>NUCLEOTIDE SEQUENCE [LARGE SCALE GENOMIC DNA]</scope>
    <source>
        <strain evidence="7 8">DSM 6130</strain>
    </source>
</reference>
<dbReference type="PANTHER" id="PTHR43498">
    <property type="entry name" value="FERREDOXIN:COB-COM HETERODISULFIDE REDUCTASE SUBUNIT A"/>
    <property type="match status" value="1"/>
</dbReference>
<proteinExistence type="predicted"/>
<reference evidence="6" key="1">
    <citation type="journal article" date="2014" name="Int. J. Syst. Evol. Microbiol.">
        <title>Complete genome sequence of Corynebacterium casei LMG S-19264T (=DSM 44701T), isolated from a smear-ripened cheese.</title>
        <authorList>
            <consortium name="US DOE Joint Genome Institute (JGI-PGF)"/>
            <person name="Walter F."/>
            <person name="Albersmeier A."/>
            <person name="Kalinowski J."/>
            <person name="Ruckert C."/>
        </authorList>
    </citation>
    <scope>NUCLEOTIDE SEQUENCE</scope>
    <source>
        <strain evidence="6">VKM B-1606</strain>
    </source>
</reference>
<dbReference type="InterPro" id="IPR036188">
    <property type="entry name" value="FAD/NAD-bd_sf"/>
</dbReference>
<accession>A0A9W6IQQ2</accession>
<dbReference type="Gene3D" id="3.50.50.60">
    <property type="entry name" value="FAD/NAD(P)-binding domain"/>
    <property type="match status" value="1"/>
</dbReference>
<evidence type="ECO:0000313" key="6">
    <source>
        <dbReference type="EMBL" id="GLK54721.1"/>
    </source>
</evidence>
<organism evidence="6 9">
    <name type="scientific">Methylopila capsulata</name>
    <dbReference type="NCBI Taxonomy" id="61654"/>
    <lineage>
        <taxon>Bacteria</taxon>
        <taxon>Pseudomonadati</taxon>
        <taxon>Pseudomonadota</taxon>
        <taxon>Alphaproteobacteria</taxon>
        <taxon>Hyphomicrobiales</taxon>
        <taxon>Methylopilaceae</taxon>
        <taxon>Methylopila</taxon>
    </lineage>
</organism>
<dbReference type="Pfam" id="PF12831">
    <property type="entry name" value="FAD_oxidored"/>
    <property type="match status" value="1"/>
</dbReference>
<keyword evidence="3" id="KW-0560">Oxidoreductase</keyword>
<evidence type="ECO:0000256" key="1">
    <source>
        <dbReference type="ARBA" id="ARBA00022485"/>
    </source>
</evidence>
<evidence type="ECO:0000256" key="2">
    <source>
        <dbReference type="ARBA" id="ARBA00022723"/>
    </source>
</evidence>
<evidence type="ECO:0000256" key="5">
    <source>
        <dbReference type="ARBA" id="ARBA00023014"/>
    </source>
</evidence>